<evidence type="ECO:0000313" key="1">
    <source>
        <dbReference type="Proteomes" id="UP000887576"/>
    </source>
</evidence>
<reference evidence="2" key="1">
    <citation type="submission" date="2022-11" db="UniProtKB">
        <authorList>
            <consortium name="WormBaseParasite"/>
        </authorList>
    </citation>
    <scope>IDENTIFICATION</scope>
</reference>
<accession>A0AC34RJV2</accession>
<organism evidence="1 2">
    <name type="scientific">Panagrolaimus sp. JU765</name>
    <dbReference type="NCBI Taxonomy" id="591449"/>
    <lineage>
        <taxon>Eukaryota</taxon>
        <taxon>Metazoa</taxon>
        <taxon>Ecdysozoa</taxon>
        <taxon>Nematoda</taxon>
        <taxon>Chromadorea</taxon>
        <taxon>Rhabditida</taxon>
        <taxon>Tylenchina</taxon>
        <taxon>Panagrolaimomorpha</taxon>
        <taxon>Panagrolaimoidea</taxon>
        <taxon>Panagrolaimidae</taxon>
        <taxon>Panagrolaimus</taxon>
    </lineage>
</organism>
<proteinExistence type="predicted"/>
<name>A0AC34RJV2_9BILA</name>
<dbReference type="Proteomes" id="UP000887576">
    <property type="component" value="Unplaced"/>
</dbReference>
<sequence length="259" mass="29903">MRKIPSNPSTHEVSHVTRKRPRYVDFFCGWSAGCIETVILYPQSKLIFRQQLFGLAVKDAVHQLKSEGVWLLYRGLLPPLLMRTTTRSIMFGMYDKYQQILGCENEKTGKRYSFTLCHAQAAFLCEEFYRGFSVIVFRNGTSNILFFTLREPLKHLVMDNVPGEKNSRVKHIFSDFASGSVLGASISTLFFPINVTKTRMQSTIGTPFISPFTAFESVWFERNRSVQELYRGVHLNFTRSLMAWGITNTAFEFLKRLFD</sequence>
<dbReference type="WBParaSite" id="JU765_v2.g7517.t1">
    <property type="protein sequence ID" value="JU765_v2.g7517.t1"/>
    <property type="gene ID" value="JU765_v2.g7517"/>
</dbReference>
<protein>
    <submittedName>
        <fullName evidence="2">Mitochondrial carrier protein</fullName>
    </submittedName>
</protein>
<evidence type="ECO:0000313" key="2">
    <source>
        <dbReference type="WBParaSite" id="JU765_v2.g7517.t1"/>
    </source>
</evidence>